<reference evidence="1 2" key="1">
    <citation type="submission" date="2021-04" db="EMBL/GenBank/DDBJ databases">
        <title>The genome sequence of type strain Ideonella paludis KCTC 32238.</title>
        <authorList>
            <person name="Liu Y."/>
        </authorList>
    </citation>
    <scope>NUCLEOTIDE SEQUENCE [LARGE SCALE GENOMIC DNA]</scope>
    <source>
        <strain evidence="1 2">KCTC 32238</strain>
    </source>
</reference>
<evidence type="ECO:0008006" key="3">
    <source>
        <dbReference type="Google" id="ProtNLM"/>
    </source>
</evidence>
<dbReference type="Proteomes" id="UP000672097">
    <property type="component" value="Unassembled WGS sequence"/>
</dbReference>
<evidence type="ECO:0000313" key="2">
    <source>
        <dbReference type="Proteomes" id="UP000672097"/>
    </source>
</evidence>
<gene>
    <name evidence="1" type="ORF">KAK11_20335</name>
</gene>
<accession>A0ABS5E2Y5</accession>
<sequence length="242" mass="27140">MSEVSLLRRGTALLAGLGLGLALSACAPKPVGHDLFPLGEGHQWRYDVKTEWENNVIEHEPLVMETLGQSPLDDGPAWLRRSDAGISYWLRGDETGIYRVATKSELDADPRYDKERRYVLKAPLTAGSTWQSDTTAYLLQRRQEFPREIRHTHPAVKMVYSIEATGLVVDSRAGRFEGCVKVKGQASLRLFADPVVGWKDMPLITQEWYCPGVGLVRLVREEPANSTFLTGGTLTMELLEWK</sequence>
<proteinExistence type="predicted"/>
<dbReference type="RefSeq" id="WP_210811328.1">
    <property type="nucleotide sequence ID" value="NZ_JAGQDG010000009.1"/>
</dbReference>
<organism evidence="1 2">
    <name type="scientific">Ideonella paludis</name>
    <dbReference type="NCBI Taxonomy" id="1233411"/>
    <lineage>
        <taxon>Bacteria</taxon>
        <taxon>Pseudomonadati</taxon>
        <taxon>Pseudomonadota</taxon>
        <taxon>Betaproteobacteria</taxon>
        <taxon>Burkholderiales</taxon>
        <taxon>Sphaerotilaceae</taxon>
        <taxon>Ideonella</taxon>
    </lineage>
</organism>
<protein>
    <recommendedName>
        <fullName evidence="3">DUF3108 domain-containing protein</fullName>
    </recommendedName>
</protein>
<name>A0ABS5E2Y5_9BURK</name>
<keyword evidence="2" id="KW-1185">Reference proteome</keyword>
<dbReference type="EMBL" id="JAGQDG010000009">
    <property type="protein sequence ID" value="MBQ0937684.1"/>
    <property type="molecule type" value="Genomic_DNA"/>
</dbReference>
<evidence type="ECO:0000313" key="1">
    <source>
        <dbReference type="EMBL" id="MBQ0937684.1"/>
    </source>
</evidence>
<comment type="caution">
    <text evidence="1">The sequence shown here is derived from an EMBL/GenBank/DDBJ whole genome shotgun (WGS) entry which is preliminary data.</text>
</comment>